<dbReference type="FunFam" id="1.20.272.10:FF:000002">
    <property type="entry name" value="Replication factor C subunit 3"/>
    <property type="match status" value="1"/>
</dbReference>
<dbReference type="SUPFAM" id="SSF48019">
    <property type="entry name" value="post-AAA+ oligomerization domain-like"/>
    <property type="match status" value="1"/>
</dbReference>
<keyword evidence="4" id="KW-0539">Nucleus</keyword>
<dbReference type="GO" id="GO:0031390">
    <property type="term" value="C:Ctf18 RFC-like complex"/>
    <property type="evidence" value="ECO:0007669"/>
    <property type="project" value="TreeGrafter"/>
</dbReference>
<dbReference type="GO" id="GO:0031389">
    <property type="term" value="C:Rad17 RFC-like complex"/>
    <property type="evidence" value="ECO:0007669"/>
    <property type="project" value="TreeGrafter"/>
</dbReference>
<dbReference type="InterPro" id="IPR003593">
    <property type="entry name" value="AAA+_ATPase"/>
</dbReference>
<dbReference type="Gene3D" id="1.10.8.60">
    <property type="match status" value="1"/>
</dbReference>
<dbReference type="STRING" id="246404.A0A507F7L2"/>
<dbReference type="Pfam" id="PF22534">
    <property type="entry name" value="RFC_C"/>
    <property type="match status" value="1"/>
</dbReference>
<dbReference type="GO" id="GO:0003677">
    <property type="term" value="F:DNA binding"/>
    <property type="evidence" value="ECO:0007669"/>
    <property type="project" value="InterPro"/>
</dbReference>
<proteinExistence type="inferred from homology"/>
<dbReference type="AlphaFoldDB" id="A0A507F7L2"/>
<dbReference type="GO" id="GO:0006281">
    <property type="term" value="P:DNA repair"/>
    <property type="evidence" value="ECO:0007669"/>
    <property type="project" value="UniProtKB-ARBA"/>
</dbReference>
<dbReference type="FunFam" id="3.40.50.300:FF:000136">
    <property type="entry name" value="Replication factor C subunit 5"/>
    <property type="match status" value="1"/>
</dbReference>
<accession>A0A507F7L2</accession>
<dbReference type="SUPFAM" id="SSF52540">
    <property type="entry name" value="P-loop containing nucleoside triphosphate hydrolases"/>
    <property type="match status" value="1"/>
</dbReference>
<dbReference type="InterPro" id="IPR050238">
    <property type="entry name" value="DNA_Rep/Repair_Clamp_Loader"/>
</dbReference>
<dbReference type="Pfam" id="PF13177">
    <property type="entry name" value="DNA_pol3_delta2"/>
    <property type="match status" value="1"/>
</dbReference>
<gene>
    <name evidence="7" type="ORF">CcCBS67573_g06067</name>
</gene>
<dbReference type="FunFam" id="1.10.8.60:FF:000030">
    <property type="entry name" value="replication factor C subunit 3"/>
    <property type="match status" value="1"/>
</dbReference>
<dbReference type="Proteomes" id="UP000320333">
    <property type="component" value="Unassembled WGS sequence"/>
</dbReference>
<comment type="subcellular location">
    <subcellularLocation>
        <location evidence="1">Nucleus</location>
    </subcellularLocation>
</comment>
<dbReference type="Pfam" id="PF21960">
    <property type="entry name" value="RCF1-5-like_lid"/>
    <property type="match status" value="1"/>
</dbReference>
<evidence type="ECO:0000259" key="6">
    <source>
        <dbReference type="SMART" id="SM00382"/>
    </source>
</evidence>
<dbReference type="SMART" id="SM00382">
    <property type="entry name" value="AAA"/>
    <property type="match status" value="1"/>
</dbReference>
<dbReference type="PANTHER" id="PTHR11669:SF1">
    <property type="entry name" value="REPLICATION FACTOR C SUBUNIT 3"/>
    <property type="match status" value="1"/>
</dbReference>
<protein>
    <recommendedName>
        <fullName evidence="5">Replication factor C subunit 5</fullName>
    </recommendedName>
</protein>
<dbReference type="InterPro" id="IPR027417">
    <property type="entry name" value="P-loop_NTPase"/>
</dbReference>
<feature type="domain" description="AAA+ ATPase" evidence="6">
    <location>
        <begin position="34"/>
        <end position="197"/>
    </location>
</feature>
<dbReference type="PANTHER" id="PTHR11669">
    <property type="entry name" value="REPLICATION FACTOR C / DNA POLYMERASE III GAMMA-TAU SUBUNIT"/>
    <property type="match status" value="1"/>
</dbReference>
<comment type="caution">
    <text evidence="7">The sequence shown here is derived from an EMBL/GenBank/DDBJ whole genome shotgun (WGS) entry which is preliminary data.</text>
</comment>
<evidence type="ECO:0000313" key="8">
    <source>
        <dbReference type="Proteomes" id="UP000320333"/>
    </source>
</evidence>
<evidence type="ECO:0000256" key="4">
    <source>
        <dbReference type="ARBA" id="ARBA00023242"/>
    </source>
</evidence>
<dbReference type="Gene3D" id="3.40.50.300">
    <property type="entry name" value="P-loop containing nucleotide triphosphate hydrolases"/>
    <property type="match status" value="1"/>
</dbReference>
<dbReference type="EMBL" id="QEAP01000241">
    <property type="protein sequence ID" value="TPX71675.1"/>
    <property type="molecule type" value="Genomic_DNA"/>
</dbReference>
<keyword evidence="3" id="KW-0235">DNA replication</keyword>
<name>A0A507F7L2_9FUNG</name>
<comment type="similarity">
    <text evidence="2">Belongs to the activator 1 small subunits family.</text>
</comment>
<dbReference type="Gene3D" id="1.20.272.10">
    <property type="match status" value="1"/>
</dbReference>
<reference evidence="7 8" key="1">
    <citation type="journal article" date="2019" name="Sci. Rep.">
        <title>Comparative genomics of chytrid fungi reveal insights into the obligate biotrophic and pathogenic lifestyle of Synchytrium endobioticum.</title>
        <authorList>
            <person name="van de Vossenberg B.T.L.H."/>
            <person name="Warris S."/>
            <person name="Nguyen H.D.T."/>
            <person name="van Gent-Pelzer M.P.E."/>
            <person name="Joly D.L."/>
            <person name="van de Geest H.C."/>
            <person name="Bonants P.J.M."/>
            <person name="Smith D.S."/>
            <person name="Levesque C.A."/>
            <person name="van der Lee T.A.J."/>
        </authorList>
    </citation>
    <scope>NUCLEOTIDE SEQUENCE [LARGE SCALE GENOMIC DNA]</scope>
    <source>
        <strain evidence="7 8">CBS 675.73</strain>
    </source>
</reference>
<dbReference type="GO" id="GO:0031391">
    <property type="term" value="C:Elg1 RFC-like complex"/>
    <property type="evidence" value="ECO:0007669"/>
    <property type="project" value="TreeGrafter"/>
</dbReference>
<dbReference type="InterPro" id="IPR008921">
    <property type="entry name" value="DNA_pol3_clamp-load_cplx_C"/>
</dbReference>
<dbReference type="CDD" id="cd00009">
    <property type="entry name" value="AAA"/>
    <property type="match status" value="1"/>
</dbReference>
<evidence type="ECO:0000313" key="7">
    <source>
        <dbReference type="EMBL" id="TPX71675.1"/>
    </source>
</evidence>
<organism evidence="7 8">
    <name type="scientific">Chytriomyces confervae</name>
    <dbReference type="NCBI Taxonomy" id="246404"/>
    <lineage>
        <taxon>Eukaryota</taxon>
        <taxon>Fungi</taxon>
        <taxon>Fungi incertae sedis</taxon>
        <taxon>Chytridiomycota</taxon>
        <taxon>Chytridiomycota incertae sedis</taxon>
        <taxon>Chytridiomycetes</taxon>
        <taxon>Chytridiales</taxon>
        <taxon>Chytriomycetaceae</taxon>
        <taxon>Chytriomyces</taxon>
    </lineage>
</organism>
<evidence type="ECO:0000256" key="3">
    <source>
        <dbReference type="ARBA" id="ARBA00022705"/>
    </source>
</evidence>
<evidence type="ECO:0000256" key="5">
    <source>
        <dbReference type="ARBA" id="ARBA00070185"/>
    </source>
</evidence>
<keyword evidence="8" id="KW-1185">Reference proteome</keyword>
<dbReference type="GO" id="GO:0006271">
    <property type="term" value="P:DNA strand elongation involved in DNA replication"/>
    <property type="evidence" value="ECO:0007669"/>
    <property type="project" value="UniProtKB-ARBA"/>
</dbReference>
<evidence type="ECO:0000256" key="1">
    <source>
        <dbReference type="ARBA" id="ARBA00004123"/>
    </source>
</evidence>
<dbReference type="GO" id="GO:0005663">
    <property type="term" value="C:DNA replication factor C complex"/>
    <property type="evidence" value="ECO:0007669"/>
    <property type="project" value="TreeGrafter"/>
</dbReference>
<sequence>MSLWVDRHRPTSLDRLDYHPDLTHQLKKMSNSSDFPHMLVYGPSGAGKKTRIMAVLKELYGPSVEKLKIDMRTFTTPSNRKIEINIVSSNYHMEITPRFGDNEIPVFSDVGSQDRLVIQELIKEVAQTQQVDSSAKRAFKVVILNEADSLSKDAQHALRRTMEKYMNNLRVILCTNSTSRIIGPIRSRCLLVRVAAPSADEITTVLTKVGIKEDFSIPHEFALKIAEKSNGNLRRALLMLESAKVKQMSFASQIPLTDWENYISETARAIVAEQTPKKLQEIRGRLYELLTHCIAPEIILKTLLFDIVKLVDVTIVPEIIRIAADYEQSMRQGTKPIFHLEAFVAKFMAIYKRFLFELMN</sequence>
<dbReference type="GO" id="GO:0003689">
    <property type="term" value="F:DNA clamp loader activity"/>
    <property type="evidence" value="ECO:0007669"/>
    <property type="project" value="TreeGrafter"/>
</dbReference>
<evidence type="ECO:0000256" key="2">
    <source>
        <dbReference type="ARBA" id="ARBA00005378"/>
    </source>
</evidence>
<dbReference type="OrthoDB" id="761538at2759"/>